<proteinExistence type="predicted"/>
<dbReference type="Proteomes" id="UP000485058">
    <property type="component" value="Unassembled WGS sequence"/>
</dbReference>
<comment type="caution">
    <text evidence="2">The sequence shown here is derived from an EMBL/GenBank/DDBJ whole genome shotgun (WGS) entry which is preliminary data.</text>
</comment>
<accession>A0A699ZEV5</accession>
<protein>
    <submittedName>
        <fullName evidence="2">Uncharacterized protein</fullName>
    </submittedName>
</protein>
<organism evidence="2 3">
    <name type="scientific">Haematococcus lacustris</name>
    <name type="common">Green alga</name>
    <name type="synonym">Haematococcus pluvialis</name>
    <dbReference type="NCBI Taxonomy" id="44745"/>
    <lineage>
        <taxon>Eukaryota</taxon>
        <taxon>Viridiplantae</taxon>
        <taxon>Chlorophyta</taxon>
        <taxon>core chlorophytes</taxon>
        <taxon>Chlorophyceae</taxon>
        <taxon>CS clade</taxon>
        <taxon>Chlamydomonadales</taxon>
        <taxon>Haematococcaceae</taxon>
        <taxon>Haematococcus</taxon>
    </lineage>
</organism>
<evidence type="ECO:0000313" key="3">
    <source>
        <dbReference type="Proteomes" id="UP000485058"/>
    </source>
</evidence>
<keyword evidence="3" id="KW-1185">Reference proteome</keyword>
<sequence length="85" mass="9137">MWVRWPVTSRQPTAASTTGAAASTGPPASMAWQRQGRCGAPRRHGKMLRPAASHPLPERLTDWPAVYSSHWHPGAVSAAALLQTV</sequence>
<reference evidence="2 3" key="1">
    <citation type="submission" date="2020-02" db="EMBL/GenBank/DDBJ databases">
        <title>Draft genome sequence of Haematococcus lacustris strain NIES-144.</title>
        <authorList>
            <person name="Morimoto D."/>
            <person name="Nakagawa S."/>
            <person name="Yoshida T."/>
            <person name="Sawayama S."/>
        </authorList>
    </citation>
    <scope>NUCLEOTIDE SEQUENCE [LARGE SCALE GENOMIC DNA]</scope>
    <source>
        <strain evidence="2 3">NIES-144</strain>
    </source>
</reference>
<gene>
    <name evidence="2" type="ORF">HaLaN_18374</name>
</gene>
<evidence type="ECO:0000256" key="1">
    <source>
        <dbReference type="SAM" id="MobiDB-lite"/>
    </source>
</evidence>
<dbReference type="EMBL" id="BLLF01001767">
    <property type="protein sequence ID" value="GFH21133.1"/>
    <property type="molecule type" value="Genomic_DNA"/>
</dbReference>
<name>A0A699ZEV5_HAELA</name>
<dbReference type="AlphaFoldDB" id="A0A699ZEV5"/>
<evidence type="ECO:0000313" key="2">
    <source>
        <dbReference type="EMBL" id="GFH21133.1"/>
    </source>
</evidence>
<feature type="compositionally biased region" description="Low complexity" evidence="1">
    <location>
        <begin position="12"/>
        <end position="29"/>
    </location>
</feature>
<feature type="region of interest" description="Disordered" evidence="1">
    <location>
        <begin position="1"/>
        <end position="55"/>
    </location>
</feature>